<dbReference type="Pfam" id="PF04854">
    <property type="entry name" value="DUF624"/>
    <property type="match status" value="1"/>
</dbReference>
<keyword evidence="1" id="KW-0812">Transmembrane</keyword>
<comment type="caution">
    <text evidence="2">The sequence shown here is derived from an EMBL/GenBank/DDBJ whole genome shotgun (WGS) entry which is preliminary data.</text>
</comment>
<dbReference type="PROSITE" id="PS51257">
    <property type="entry name" value="PROKAR_LIPOPROTEIN"/>
    <property type="match status" value="1"/>
</dbReference>
<feature type="transmembrane region" description="Helical" evidence="1">
    <location>
        <begin position="74"/>
        <end position="97"/>
    </location>
</feature>
<protein>
    <submittedName>
        <fullName evidence="2">DUF624 domain-containing protein</fullName>
    </submittedName>
</protein>
<evidence type="ECO:0000313" key="2">
    <source>
        <dbReference type="EMBL" id="PWU69324.1"/>
    </source>
</evidence>
<sequence>MRDKGNVFFKVLDIFANFVLLNLLWMVSCLFIVTIFPATTALFATVRKWHKEGTDFGVISTYYRYFIENFRKSFLIGLMWKIAMVFLVMDGMILSHVQFIGKWVILSLYTFLLILFLFLTIYLFFVLVHYELGVFAIIKNALFLSISCLPHTLACIGCVVVTFLFTYIMPFFLLVIGSFLAFVLYYIFQSLLRKLEQLTKNSQQTSEILT</sequence>
<feature type="transmembrane region" description="Helical" evidence="1">
    <location>
        <begin position="142"/>
        <end position="165"/>
    </location>
</feature>
<organism evidence="2 3">
    <name type="scientific">Gracilibacillus dipsosauri</name>
    <dbReference type="NCBI Taxonomy" id="178340"/>
    <lineage>
        <taxon>Bacteria</taxon>
        <taxon>Bacillati</taxon>
        <taxon>Bacillota</taxon>
        <taxon>Bacilli</taxon>
        <taxon>Bacillales</taxon>
        <taxon>Bacillaceae</taxon>
        <taxon>Gracilibacillus</taxon>
    </lineage>
</organism>
<dbReference type="InterPro" id="IPR006938">
    <property type="entry name" value="DUF624"/>
</dbReference>
<dbReference type="EMBL" id="QGTD01000005">
    <property type="protein sequence ID" value="PWU69324.1"/>
    <property type="molecule type" value="Genomic_DNA"/>
</dbReference>
<evidence type="ECO:0000256" key="1">
    <source>
        <dbReference type="SAM" id="Phobius"/>
    </source>
</evidence>
<dbReference type="OrthoDB" id="2182676at2"/>
<dbReference type="AlphaFoldDB" id="A0A317L246"/>
<feature type="transmembrane region" description="Helical" evidence="1">
    <location>
        <begin position="20"/>
        <end position="44"/>
    </location>
</feature>
<gene>
    <name evidence="2" type="ORF">DLJ74_04905</name>
</gene>
<dbReference type="RefSeq" id="WP_054859861.1">
    <property type="nucleotide sequence ID" value="NZ_JAJUIE010000031.1"/>
</dbReference>
<feature type="transmembrane region" description="Helical" evidence="1">
    <location>
        <begin position="171"/>
        <end position="188"/>
    </location>
</feature>
<feature type="transmembrane region" description="Helical" evidence="1">
    <location>
        <begin position="103"/>
        <end position="130"/>
    </location>
</feature>
<reference evidence="2 3" key="1">
    <citation type="submission" date="2018-05" db="EMBL/GenBank/DDBJ databases">
        <title>Genomic analysis of Gracilibacillus dipsosauri DD1 reveals novel features of a salt-tolerant amylase.</title>
        <authorList>
            <person name="Deutch C.E."/>
            <person name="Yang S."/>
        </authorList>
    </citation>
    <scope>NUCLEOTIDE SEQUENCE [LARGE SCALE GENOMIC DNA]</scope>
    <source>
        <strain evidence="2 3">DD1</strain>
    </source>
</reference>
<proteinExistence type="predicted"/>
<keyword evidence="1" id="KW-1133">Transmembrane helix</keyword>
<name>A0A317L246_9BACI</name>
<evidence type="ECO:0000313" key="3">
    <source>
        <dbReference type="Proteomes" id="UP000245624"/>
    </source>
</evidence>
<keyword evidence="1" id="KW-0472">Membrane</keyword>
<accession>A0A317L246</accession>
<dbReference type="Proteomes" id="UP000245624">
    <property type="component" value="Unassembled WGS sequence"/>
</dbReference>
<keyword evidence="3" id="KW-1185">Reference proteome</keyword>